<name>A0A8J5L622_ZINOF</name>
<evidence type="ECO:0000313" key="1">
    <source>
        <dbReference type="EMBL" id="KAG6507638.1"/>
    </source>
</evidence>
<reference evidence="1 2" key="1">
    <citation type="submission" date="2020-08" db="EMBL/GenBank/DDBJ databases">
        <title>Plant Genome Project.</title>
        <authorList>
            <person name="Zhang R.-G."/>
        </authorList>
    </citation>
    <scope>NUCLEOTIDE SEQUENCE [LARGE SCALE GENOMIC DNA]</scope>
    <source>
        <tissue evidence="1">Rhizome</tissue>
    </source>
</reference>
<accession>A0A8J5L622</accession>
<comment type="caution">
    <text evidence="1">The sequence shown here is derived from an EMBL/GenBank/DDBJ whole genome shotgun (WGS) entry which is preliminary data.</text>
</comment>
<dbReference type="Proteomes" id="UP000734854">
    <property type="component" value="Unassembled WGS sequence"/>
</dbReference>
<sequence>MMRKLGWFRKLNKESSRRHWPWKLSFSTSWLWRWKRPKLHFSLLDDLAFRILYCLEAVVLLGSQIPAHCPPPTRPQMALGRVAVLPSFLLLSASDAATRLAVVGPSLEMCSDYEIQCPNYLLFPYLLEFIVLDCDVCSEMMISPRGRSRSPIPVRMVPKTAEHAVEKEQSNALAVREQGRIRKMGTSLRDGSAMTAKDLV</sequence>
<organism evidence="1 2">
    <name type="scientific">Zingiber officinale</name>
    <name type="common">Ginger</name>
    <name type="synonym">Amomum zingiber</name>
    <dbReference type="NCBI Taxonomy" id="94328"/>
    <lineage>
        <taxon>Eukaryota</taxon>
        <taxon>Viridiplantae</taxon>
        <taxon>Streptophyta</taxon>
        <taxon>Embryophyta</taxon>
        <taxon>Tracheophyta</taxon>
        <taxon>Spermatophyta</taxon>
        <taxon>Magnoliopsida</taxon>
        <taxon>Liliopsida</taxon>
        <taxon>Zingiberales</taxon>
        <taxon>Zingiberaceae</taxon>
        <taxon>Zingiber</taxon>
    </lineage>
</organism>
<dbReference type="AlphaFoldDB" id="A0A8J5L622"/>
<evidence type="ECO:0000313" key="2">
    <source>
        <dbReference type="Proteomes" id="UP000734854"/>
    </source>
</evidence>
<dbReference type="EMBL" id="JACMSC010000009">
    <property type="protein sequence ID" value="KAG6507638.1"/>
    <property type="molecule type" value="Genomic_DNA"/>
</dbReference>
<proteinExistence type="predicted"/>
<gene>
    <name evidence="1" type="ORF">ZIOFF_032989</name>
</gene>
<keyword evidence="2" id="KW-1185">Reference proteome</keyword>
<protein>
    <submittedName>
        <fullName evidence="1">Uncharacterized protein</fullName>
    </submittedName>
</protein>